<dbReference type="OMA" id="QVHIDAS"/>
<accession>A0A0N4X3A1</accession>
<dbReference type="EMBL" id="UZAF01020856">
    <property type="protein sequence ID" value="VDO73496.1"/>
    <property type="molecule type" value="Genomic_DNA"/>
</dbReference>
<dbReference type="OrthoDB" id="5860120at2759"/>
<evidence type="ECO:0000313" key="3">
    <source>
        <dbReference type="WBParaSite" id="HPLM_0001884301-mRNA-1"/>
    </source>
</evidence>
<proteinExistence type="predicted"/>
<protein>
    <submittedName>
        <fullName evidence="3">14_3_3 domain-containing protein</fullName>
    </submittedName>
</protein>
<dbReference type="AlphaFoldDB" id="A0A0N4X3A1"/>
<evidence type="ECO:0000313" key="1">
    <source>
        <dbReference type="EMBL" id="VDO73496.1"/>
    </source>
</evidence>
<keyword evidence="2" id="KW-1185">Reference proteome</keyword>
<organism evidence="3">
    <name type="scientific">Haemonchus placei</name>
    <name type="common">Barber's pole worm</name>
    <dbReference type="NCBI Taxonomy" id="6290"/>
    <lineage>
        <taxon>Eukaryota</taxon>
        <taxon>Metazoa</taxon>
        <taxon>Ecdysozoa</taxon>
        <taxon>Nematoda</taxon>
        <taxon>Chromadorea</taxon>
        <taxon>Rhabditida</taxon>
        <taxon>Rhabditina</taxon>
        <taxon>Rhabditomorpha</taxon>
        <taxon>Strongyloidea</taxon>
        <taxon>Trichostrongylidae</taxon>
        <taxon>Haemonchus</taxon>
    </lineage>
</organism>
<reference evidence="3" key="1">
    <citation type="submission" date="2017-02" db="UniProtKB">
        <authorList>
            <consortium name="WormBaseParasite"/>
        </authorList>
    </citation>
    <scope>IDENTIFICATION</scope>
</reference>
<gene>
    <name evidence="1" type="ORF">HPLM_LOCUS18835</name>
</gene>
<reference evidence="1 2" key="2">
    <citation type="submission" date="2018-11" db="EMBL/GenBank/DDBJ databases">
        <authorList>
            <consortium name="Pathogen Informatics"/>
        </authorList>
    </citation>
    <scope>NUCLEOTIDE SEQUENCE [LARGE SCALE GENOMIC DNA]</scope>
    <source>
        <strain evidence="1 2">MHpl1</strain>
    </source>
</reference>
<sequence>MALPGPTLFSHPQRKGFEHFIYSFHMKYGGLGLQDEMLIHLMCLKQQEYAKDFVEALRAKLKENEFAQRTETYVKLNQLRKRSLVTDCCLKLEDFTHQVHIDASEKESSSIRALVTQLIEWKEYVQLFSTLELSKQEAAYEKLRNLAQSTEGRRLMAEDGLLSKRVRKSIPAIDKAEIAIISLF</sequence>
<name>A0A0N4X3A1_HAEPC</name>
<evidence type="ECO:0000313" key="2">
    <source>
        <dbReference type="Proteomes" id="UP000268014"/>
    </source>
</evidence>
<dbReference type="WBParaSite" id="HPLM_0001884301-mRNA-1">
    <property type="protein sequence ID" value="HPLM_0001884301-mRNA-1"/>
    <property type="gene ID" value="HPLM_0001884301"/>
</dbReference>
<dbReference type="Proteomes" id="UP000268014">
    <property type="component" value="Unassembled WGS sequence"/>
</dbReference>